<evidence type="ECO:0000313" key="1">
    <source>
        <dbReference type="EMBL" id="MPC69308.1"/>
    </source>
</evidence>
<evidence type="ECO:0000313" key="2">
    <source>
        <dbReference type="Proteomes" id="UP000324222"/>
    </source>
</evidence>
<sequence length="90" mass="9909">MYNHIRFSEFSGFEFAGGGTECGSFAVIGWLSLVLLELDPRFFNVRAASCSEMASMNAWRDGDKVAIRLLSRLLGPPPLECHGVKVILMA</sequence>
<protein>
    <submittedName>
        <fullName evidence="1">Uncharacterized protein</fullName>
    </submittedName>
</protein>
<name>A0A5B7HKQ6_PORTR</name>
<keyword evidence="2" id="KW-1185">Reference proteome</keyword>
<organism evidence="1 2">
    <name type="scientific">Portunus trituberculatus</name>
    <name type="common">Swimming crab</name>
    <name type="synonym">Neptunus trituberculatus</name>
    <dbReference type="NCBI Taxonomy" id="210409"/>
    <lineage>
        <taxon>Eukaryota</taxon>
        <taxon>Metazoa</taxon>
        <taxon>Ecdysozoa</taxon>
        <taxon>Arthropoda</taxon>
        <taxon>Crustacea</taxon>
        <taxon>Multicrustacea</taxon>
        <taxon>Malacostraca</taxon>
        <taxon>Eumalacostraca</taxon>
        <taxon>Eucarida</taxon>
        <taxon>Decapoda</taxon>
        <taxon>Pleocyemata</taxon>
        <taxon>Brachyura</taxon>
        <taxon>Eubrachyura</taxon>
        <taxon>Portunoidea</taxon>
        <taxon>Portunidae</taxon>
        <taxon>Portuninae</taxon>
        <taxon>Portunus</taxon>
    </lineage>
</organism>
<dbReference type="EMBL" id="VSRR010029198">
    <property type="protein sequence ID" value="MPC69308.1"/>
    <property type="molecule type" value="Genomic_DNA"/>
</dbReference>
<dbReference type="Proteomes" id="UP000324222">
    <property type="component" value="Unassembled WGS sequence"/>
</dbReference>
<proteinExistence type="predicted"/>
<gene>
    <name evidence="1" type="ORF">E2C01_063529</name>
</gene>
<comment type="caution">
    <text evidence="1">The sequence shown here is derived from an EMBL/GenBank/DDBJ whole genome shotgun (WGS) entry which is preliminary data.</text>
</comment>
<accession>A0A5B7HKQ6</accession>
<dbReference type="AlphaFoldDB" id="A0A5B7HKQ6"/>
<reference evidence="1 2" key="1">
    <citation type="submission" date="2019-05" db="EMBL/GenBank/DDBJ databases">
        <title>Another draft genome of Portunus trituberculatus and its Hox gene families provides insights of decapod evolution.</title>
        <authorList>
            <person name="Jeong J.-H."/>
            <person name="Song I."/>
            <person name="Kim S."/>
            <person name="Choi T."/>
            <person name="Kim D."/>
            <person name="Ryu S."/>
            <person name="Kim W."/>
        </authorList>
    </citation>
    <scope>NUCLEOTIDE SEQUENCE [LARGE SCALE GENOMIC DNA]</scope>
    <source>
        <tissue evidence="1">Muscle</tissue>
    </source>
</reference>